<dbReference type="AlphaFoldDB" id="A0A1H2MSS4"/>
<feature type="region of interest" description="Disordered" evidence="3">
    <location>
        <begin position="257"/>
        <end position="282"/>
    </location>
</feature>
<dbReference type="PRINTS" id="PR00081">
    <property type="entry name" value="GDHRDH"/>
</dbReference>
<evidence type="ECO:0000256" key="3">
    <source>
        <dbReference type="SAM" id="MobiDB-lite"/>
    </source>
</evidence>
<keyword evidence="2" id="KW-0560">Oxidoreductase</keyword>
<dbReference type="NCBIfam" id="NF005400">
    <property type="entry name" value="PRK06947.1"/>
    <property type="match status" value="1"/>
</dbReference>
<proteinExistence type="inferred from homology"/>
<dbReference type="EMBL" id="LT629797">
    <property type="protein sequence ID" value="SDU96240.1"/>
    <property type="molecule type" value="Genomic_DNA"/>
</dbReference>
<dbReference type="PRINTS" id="PR00080">
    <property type="entry name" value="SDRFAMILY"/>
</dbReference>
<dbReference type="Proteomes" id="UP000198675">
    <property type="component" value="Chromosome I"/>
</dbReference>
<dbReference type="PANTHER" id="PTHR43639:SF1">
    <property type="entry name" value="SHORT-CHAIN DEHYDROGENASE_REDUCTASE FAMILY PROTEIN"/>
    <property type="match status" value="1"/>
</dbReference>
<protein>
    <submittedName>
        <fullName evidence="4">NAD(P)-dependent dehydrogenase, short-chain alcohol dehydrogenase family</fullName>
    </submittedName>
</protein>
<dbReference type="InterPro" id="IPR002347">
    <property type="entry name" value="SDR_fam"/>
</dbReference>
<evidence type="ECO:0000313" key="5">
    <source>
        <dbReference type="Proteomes" id="UP000198675"/>
    </source>
</evidence>
<dbReference type="Gene3D" id="3.40.50.720">
    <property type="entry name" value="NAD(P)-binding Rossmann-like Domain"/>
    <property type="match status" value="1"/>
</dbReference>
<dbReference type="RefSeq" id="WP_231976553.1">
    <property type="nucleotide sequence ID" value="NZ_LT629797.1"/>
</dbReference>
<dbReference type="InterPro" id="IPR020904">
    <property type="entry name" value="Sc_DH/Rdtase_CS"/>
</dbReference>
<accession>A0A1H2MSS4</accession>
<reference evidence="5" key="1">
    <citation type="submission" date="2016-10" db="EMBL/GenBank/DDBJ databases">
        <authorList>
            <person name="Varghese N."/>
            <person name="Submissions S."/>
        </authorList>
    </citation>
    <scope>NUCLEOTIDE SEQUENCE [LARGE SCALE GENOMIC DNA]</scope>
    <source>
        <strain evidence="5">KCTC 32246</strain>
    </source>
</reference>
<dbReference type="InterPro" id="IPR036291">
    <property type="entry name" value="NAD(P)-bd_dom_sf"/>
</dbReference>
<evidence type="ECO:0000256" key="2">
    <source>
        <dbReference type="ARBA" id="ARBA00023002"/>
    </source>
</evidence>
<name>A0A1H2MSS4_9PSED</name>
<organism evidence="4 5">
    <name type="scientific">Pseudomonas sihuiensis</name>
    <dbReference type="NCBI Taxonomy" id="1274359"/>
    <lineage>
        <taxon>Bacteria</taxon>
        <taxon>Pseudomonadati</taxon>
        <taxon>Pseudomonadota</taxon>
        <taxon>Gammaproteobacteria</taxon>
        <taxon>Pseudomonadales</taxon>
        <taxon>Pseudomonadaceae</taxon>
        <taxon>Pseudomonas</taxon>
    </lineage>
</organism>
<dbReference type="CDD" id="cd05233">
    <property type="entry name" value="SDR_c"/>
    <property type="match status" value="1"/>
</dbReference>
<feature type="compositionally biased region" description="Basic residues" evidence="3">
    <location>
        <begin position="272"/>
        <end position="282"/>
    </location>
</feature>
<evidence type="ECO:0000256" key="1">
    <source>
        <dbReference type="ARBA" id="ARBA00006484"/>
    </source>
</evidence>
<dbReference type="Pfam" id="PF13561">
    <property type="entry name" value="adh_short_C2"/>
    <property type="match status" value="1"/>
</dbReference>
<sequence>MSKNLLITGASRGIGRATALLAAASGWTVGVNYRNDRAAADEVVAQIEAMGGKAVALPGDVANEEDVQRLFEAMDRLGSLHGLVVNAGIVAPPMPLLEMSGERLQRMFDVNVLGSYLTAREGARRMARSRGGEGGSMVLVSSVAASLGAPFEYVDYAGAKGAMDVLTRGLAKELGGEGVRVNAVRPGLIDTEIHASGGQPDRAERLGKATPLGRAGRAEEVAEAIVWLLDDKASYTTGALIDIAGGPIEPRIAPNAPATLAELNPSAARSPGWRRARHAPEP</sequence>
<dbReference type="SUPFAM" id="SSF51735">
    <property type="entry name" value="NAD(P)-binding Rossmann-fold domains"/>
    <property type="match status" value="1"/>
</dbReference>
<gene>
    <name evidence="4" type="ORF">SAMN05216363_4025</name>
</gene>
<keyword evidence="5" id="KW-1185">Reference proteome</keyword>
<dbReference type="GO" id="GO:0016491">
    <property type="term" value="F:oxidoreductase activity"/>
    <property type="evidence" value="ECO:0007669"/>
    <property type="project" value="UniProtKB-KW"/>
</dbReference>
<comment type="similarity">
    <text evidence="1">Belongs to the short-chain dehydrogenases/reductases (SDR) family.</text>
</comment>
<dbReference type="PROSITE" id="PS00061">
    <property type="entry name" value="ADH_SHORT"/>
    <property type="match status" value="1"/>
</dbReference>
<dbReference type="PANTHER" id="PTHR43639">
    <property type="entry name" value="OXIDOREDUCTASE, SHORT-CHAIN DEHYDROGENASE/REDUCTASE FAMILY (AFU_ORTHOLOGUE AFUA_5G02870)"/>
    <property type="match status" value="1"/>
</dbReference>
<dbReference type="FunFam" id="3.40.50.720:FF:000084">
    <property type="entry name" value="Short-chain dehydrogenase reductase"/>
    <property type="match status" value="1"/>
</dbReference>
<evidence type="ECO:0000313" key="4">
    <source>
        <dbReference type="EMBL" id="SDU96240.1"/>
    </source>
</evidence>